<accession>A0AA43XK73</accession>
<dbReference type="GO" id="GO:0005829">
    <property type="term" value="C:cytosol"/>
    <property type="evidence" value="ECO:0007669"/>
    <property type="project" value="TreeGrafter"/>
</dbReference>
<evidence type="ECO:0000313" key="5">
    <source>
        <dbReference type="EMBL" id="NBG87395.1"/>
    </source>
</evidence>
<dbReference type="GO" id="GO:0046498">
    <property type="term" value="P:S-adenosylhomocysteine metabolic process"/>
    <property type="evidence" value="ECO:0007669"/>
    <property type="project" value="TreeGrafter"/>
</dbReference>
<dbReference type="GO" id="GO:0006730">
    <property type="term" value="P:one-carbon metabolic process"/>
    <property type="evidence" value="ECO:0007669"/>
    <property type="project" value="TreeGrafter"/>
</dbReference>
<gene>
    <name evidence="5" type="ORF">ISALK_02660</name>
</gene>
<evidence type="ECO:0000256" key="1">
    <source>
        <dbReference type="ARBA" id="ARBA00022603"/>
    </source>
</evidence>
<dbReference type="Pfam" id="PF13649">
    <property type="entry name" value="Methyltransf_25"/>
    <property type="match status" value="1"/>
</dbReference>
<evidence type="ECO:0000256" key="3">
    <source>
        <dbReference type="ARBA" id="ARBA00022691"/>
    </source>
</evidence>
<dbReference type="GO" id="GO:0006111">
    <property type="term" value="P:regulation of gluconeogenesis"/>
    <property type="evidence" value="ECO:0007669"/>
    <property type="project" value="TreeGrafter"/>
</dbReference>
<organism evidence="5 6">
    <name type="scientific">Isachenkonia alkalipeptolytica</name>
    <dbReference type="NCBI Taxonomy" id="2565777"/>
    <lineage>
        <taxon>Bacteria</taxon>
        <taxon>Bacillati</taxon>
        <taxon>Bacillota</taxon>
        <taxon>Clostridia</taxon>
        <taxon>Eubacteriales</taxon>
        <taxon>Clostridiaceae</taxon>
        <taxon>Isachenkonia</taxon>
    </lineage>
</organism>
<keyword evidence="3" id="KW-0949">S-adenosyl-L-methionine</keyword>
<dbReference type="SUPFAM" id="SSF53335">
    <property type="entry name" value="S-adenosyl-L-methionine-dependent methyltransferases"/>
    <property type="match status" value="1"/>
</dbReference>
<dbReference type="GO" id="GO:1904047">
    <property type="term" value="F:S-adenosyl-L-methionine binding"/>
    <property type="evidence" value="ECO:0007669"/>
    <property type="project" value="TreeGrafter"/>
</dbReference>
<dbReference type="GO" id="GO:1901052">
    <property type="term" value="P:sarcosine metabolic process"/>
    <property type="evidence" value="ECO:0007669"/>
    <property type="project" value="TreeGrafter"/>
</dbReference>
<dbReference type="Gene3D" id="2.20.25.110">
    <property type="entry name" value="S-adenosyl-L-methionine-dependent methyltransferases"/>
    <property type="match status" value="1"/>
</dbReference>
<reference evidence="5 6" key="1">
    <citation type="submission" date="2019-04" db="EMBL/GenBank/DDBJ databases">
        <title>Isachenkonia alkalipeptolytica gen. nov. sp. nov. a new anaerobic, alkiliphilic organothrophic bacterium capable to reduce synthesized ferrihydrite isolated from a soda lake.</title>
        <authorList>
            <person name="Toshchakov S.V."/>
            <person name="Zavarzina D.G."/>
            <person name="Zhilina T.N."/>
            <person name="Kostrikina N.A."/>
            <person name="Kublanov I.V."/>
        </authorList>
    </citation>
    <scope>NUCLEOTIDE SEQUENCE [LARGE SCALE GENOMIC DNA]</scope>
    <source>
        <strain evidence="5 6">Z-1701</strain>
    </source>
</reference>
<dbReference type="GO" id="GO:0051289">
    <property type="term" value="P:protein homotetramerization"/>
    <property type="evidence" value="ECO:0007669"/>
    <property type="project" value="TreeGrafter"/>
</dbReference>
<keyword evidence="2" id="KW-0808">Transferase</keyword>
<keyword evidence="6" id="KW-1185">Reference proteome</keyword>
<dbReference type="GO" id="GO:0046500">
    <property type="term" value="P:S-adenosylmethionine metabolic process"/>
    <property type="evidence" value="ECO:0007669"/>
    <property type="project" value="TreeGrafter"/>
</dbReference>
<dbReference type="RefSeq" id="WP_160718758.1">
    <property type="nucleotide sequence ID" value="NZ_SUMG01000002.1"/>
</dbReference>
<dbReference type="InterPro" id="IPR029063">
    <property type="entry name" value="SAM-dependent_MTases_sf"/>
</dbReference>
<dbReference type="GO" id="GO:0042802">
    <property type="term" value="F:identical protein binding"/>
    <property type="evidence" value="ECO:0007669"/>
    <property type="project" value="TreeGrafter"/>
</dbReference>
<comment type="caution">
    <text evidence="5">The sequence shown here is derived from an EMBL/GenBank/DDBJ whole genome shotgun (WGS) entry which is preliminary data.</text>
</comment>
<dbReference type="EMBL" id="SUMG01000002">
    <property type="protein sequence ID" value="NBG87395.1"/>
    <property type="molecule type" value="Genomic_DNA"/>
</dbReference>
<protein>
    <submittedName>
        <fullName evidence="5">Class I SAM-dependent methyltransferase</fullName>
    </submittedName>
</protein>
<keyword evidence="1 5" id="KW-0489">Methyltransferase</keyword>
<name>A0AA43XK73_9CLOT</name>
<feature type="domain" description="Methyltransferase" evidence="4">
    <location>
        <begin position="35"/>
        <end position="143"/>
    </location>
</feature>
<proteinExistence type="predicted"/>
<evidence type="ECO:0000259" key="4">
    <source>
        <dbReference type="Pfam" id="PF13649"/>
    </source>
</evidence>
<dbReference type="InterPro" id="IPR014369">
    <property type="entry name" value="Gly/Sar_N_MeTrfase"/>
</dbReference>
<dbReference type="Proteomes" id="UP000449710">
    <property type="component" value="Unassembled WGS sequence"/>
</dbReference>
<dbReference type="PANTHER" id="PTHR16458:SF2">
    <property type="entry name" value="GLYCINE N-METHYLTRANSFERASE"/>
    <property type="match status" value="1"/>
</dbReference>
<dbReference type="CDD" id="cd02440">
    <property type="entry name" value="AdoMet_MTases"/>
    <property type="match status" value="1"/>
</dbReference>
<dbReference type="AlphaFoldDB" id="A0AA43XK73"/>
<dbReference type="GO" id="GO:0017174">
    <property type="term" value="F:glycine N-methyltransferase activity"/>
    <property type="evidence" value="ECO:0007669"/>
    <property type="project" value="InterPro"/>
</dbReference>
<dbReference type="InterPro" id="IPR041698">
    <property type="entry name" value="Methyltransf_25"/>
</dbReference>
<evidence type="ECO:0000256" key="2">
    <source>
        <dbReference type="ARBA" id="ARBA00022679"/>
    </source>
</evidence>
<dbReference type="GO" id="GO:0016594">
    <property type="term" value="F:glycine binding"/>
    <property type="evidence" value="ECO:0007669"/>
    <property type="project" value="TreeGrafter"/>
</dbReference>
<evidence type="ECO:0000313" key="6">
    <source>
        <dbReference type="Proteomes" id="UP000449710"/>
    </source>
</evidence>
<sequence length="259" mass="30458">MGFYEEFSKYYDLIFQAKKPQLDFIKKRTPKKGKILDVAAGTGNHALALGEEGYDLRAVEYDETMLEELEEKLEKRNIEKRNLEKENLDVIARRGDMKEIRSYYPENFFDTLYCIGNSLVHLTTVEEIEQFLEGAYAVLKTEGTLIIQIINYDRILDRAIKELPTIINDRNPELKAEFIRKYEKMEASNLLDFHTRLTIEQRGEKKVFENHTPLLPIRHQELKDLFEQAGFRNIESYSNFMEEDYDPQGQPLIMTGKKL</sequence>
<dbReference type="Gene3D" id="3.40.50.150">
    <property type="entry name" value="Vaccinia Virus protein VP39"/>
    <property type="match status" value="1"/>
</dbReference>
<dbReference type="PANTHER" id="PTHR16458">
    <property type="entry name" value="GLYCINE N-METHYLTRANSFERASE"/>
    <property type="match status" value="1"/>
</dbReference>
<dbReference type="GO" id="GO:0032259">
    <property type="term" value="P:methylation"/>
    <property type="evidence" value="ECO:0007669"/>
    <property type="project" value="UniProtKB-KW"/>
</dbReference>